<dbReference type="EMBL" id="AAXW01000002">
    <property type="protein sequence ID" value="EAZ93944.1"/>
    <property type="molecule type" value="Genomic_DNA"/>
</dbReference>
<name>A3IJG2_9CHRO</name>
<keyword evidence="2" id="KW-1185">Reference proteome</keyword>
<dbReference type="AlphaFoldDB" id="A3IJG2"/>
<evidence type="ECO:0000313" key="1">
    <source>
        <dbReference type="EMBL" id="EAZ93944.1"/>
    </source>
</evidence>
<reference evidence="1 2" key="1">
    <citation type="submission" date="2007-03" db="EMBL/GenBank/DDBJ databases">
        <authorList>
            <person name="Stal L."/>
            <person name="Ferriera S."/>
            <person name="Johnson J."/>
            <person name="Kravitz S."/>
            <person name="Beeson K."/>
            <person name="Sutton G."/>
            <person name="Rogers Y.-H."/>
            <person name="Friedman R."/>
            <person name="Frazier M."/>
            <person name="Venter J.C."/>
        </authorList>
    </citation>
    <scope>NUCLEOTIDE SEQUENCE [LARGE SCALE GENOMIC DNA]</scope>
    <source>
        <strain evidence="1 2">CCY0110</strain>
    </source>
</reference>
<organism evidence="1 2">
    <name type="scientific">Crocosphaera chwakensis CCY0110</name>
    <dbReference type="NCBI Taxonomy" id="391612"/>
    <lineage>
        <taxon>Bacteria</taxon>
        <taxon>Bacillati</taxon>
        <taxon>Cyanobacteriota</taxon>
        <taxon>Cyanophyceae</taxon>
        <taxon>Oscillatoriophycideae</taxon>
        <taxon>Chroococcales</taxon>
        <taxon>Aphanothecaceae</taxon>
        <taxon>Crocosphaera</taxon>
        <taxon>Crocosphaera chwakensis</taxon>
    </lineage>
</organism>
<gene>
    <name evidence="1" type="ORF">CY0110_19152</name>
</gene>
<comment type="caution">
    <text evidence="1">The sequence shown here is derived from an EMBL/GenBank/DDBJ whole genome shotgun (WGS) entry which is preliminary data.</text>
</comment>
<accession>A3IJG2</accession>
<protein>
    <submittedName>
        <fullName evidence="1">Uncharacterized protein</fullName>
    </submittedName>
</protein>
<dbReference type="Proteomes" id="UP000003781">
    <property type="component" value="Unassembled WGS sequence"/>
</dbReference>
<evidence type="ECO:0000313" key="2">
    <source>
        <dbReference type="Proteomes" id="UP000003781"/>
    </source>
</evidence>
<sequence length="22" mass="2611">MFIVPTLYYICSIRLAYVETSK</sequence>
<proteinExistence type="predicted"/>